<gene>
    <name evidence="9" type="ORF">BN1209_0972</name>
</gene>
<dbReference type="EMBL" id="LN794158">
    <property type="protein sequence ID" value="CEN56014.1"/>
    <property type="molecule type" value="Genomic_DNA"/>
</dbReference>
<protein>
    <recommendedName>
        <fullName evidence="3">Protein PsiE</fullName>
    </recommendedName>
</protein>
<dbReference type="GO" id="GO:0016036">
    <property type="term" value="P:cellular response to phosphate starvation"/>
    <property type="evidence" value="ECO:0007669"/>
    <property type="project" value="InterPro"/>
</dbReference>
<comment type="similarity">
    <text evidence="2">Belongs to the PsiE family.</text>
</comment>
<evidence type="ECO:0000313" key="9">
    <source>
        <dbReference type="EMBL" id="CEN56014.1"/>
    </source>
</evidence>
<sequence length="170" mass="19167">MPLKQTHANTIYQPRKCILYPSVQGYNSSSVFNVEPNMTPNHFTKITQRGLSIVGQVVLIIIALATIFAVFQEITHIWEAKALTVGDLLLMFLYLEVMSMLGHYLGSGNLPVRYPLYIGIIALARFLVLEIKELDAFRMWALSGSILLIALAILIVRYGHVKFPYTDHSD</sequence>
<proteinExistence type="inferred from homology"/>
<dbReference type="GO" id="GO:0005886">
    <property type="term" value="C:plasma membrane"/>
    <property type="evidence" value="ECO:0007669"/>
    <property type="project" value="UniProtKB-SubCell"/>
</dbReference>
<feature type="transmembrane region" description="Helical" evidence="8">
    <location>
        <begin position="112"/>
        <end position="128"/>
    </location>
</feature>
<evidence type="ECO:0000256" key="2">
    <source>
        <dbReference type="ARBA" id="ARBA00005632"/>
    </source>
</evidence>
<keyword evidence="7 8" id="KW-0472">Membrane</keyword>
<dbReference type="HOGENOM" id="CLU_120472_1_0_4"/>
<evidence type="ECO:0000256" key="7">
    <source>
        <dbReference type="ARBA" id="ARBA00023136"/>
    </source>
</evidence>
<dbReference type="PANTHER" id="PTHR37819:SF1">
    <property type="entry name" value="PROTEIN PSIE"/>
    <property type="match status" value="1"/>
</dbReference>
<keyword evidence="10" id="KW-1185">Reference proteome</keyword>
<keyword evidence="4" id="KW-1003">Cell membrane</keyword>
<dbReference type="STRING" id="1581680.BN1209_0972"/>
<reference evidence="10" key="1">
    <citation type="submission" date="2014-12" db="EMBL/GenBank/DDBJ databases">
        <authorList>
            <person name="Salcher M.M."/>
        </authorList>
    </citation>
    <scope>NUCLEOTIDE SEQUENCE [LARGE SCALE GENOMIC DNA]</scope>
    <source>
        <strain evidence="10">MMS-10A-171</strain>
    </source>
</reference>
<dbReference type="InterPro" id="IPR009315">
    <property type="entry name" value="P_starv_induced_PsiE"/>
</dbReference>
<dbReference type="InterPro" id="IPR020948">
    <property type="entry name" value="P_starv_induced_PsiE-like"/>
</dbReference>
<dbReference type="PANTHER" id="PTHR37819">
    <property type="entry name" value="PROTEIN PSIE"/>
    <property type="match status" value="1"/>
</dbReference>
<evidence type="ECO:0000256" key="6">
    <source>
        <dbReference type="ARBA" id="ARBA00022989"/>
    </source>
</evidence>
<feature type="transmembrane region" description="Helical" evidence="8">
    <location>
        <begin position="140"/>
        <end position="160"/>
    </location>
</feature>
<evidence type="ECO:0000256" key="8">
    <source>
        <dbReference type="SAM" id="Phobius"/>
    </source>
</evidence>
<evidence type="ECO:0000313" key="10">
    <source>
        <dbReference type="Proteomes" id="UP000056322"/>
    </source>
</evidence>
<evidence type="ECO:0000256" key="5">
    <source>
        <dbReference type="ARBA" id="ARBA00022692"/>
    </source>
</evidence>
<keyword evidence="5 8" id="KW-0812">Transmembrane</keyword>
<accession>A0A0B7IY33</accession>
<feature type="transmembrane region" description="Helical" evidence="8">
    <location>
        <begin position="50"/>
        <end position="71"/>
    </location>
</feature>
<dbReference type="Proteomes" id="UP000056322">
    <property type="component" value="Chromosome 1"/>
</dbReference>
<dbReference type="AlphaFoldDB" id="A0A0B7IY33"/>
<comment type="subcellular location">
    <subcellularLocation>
        <location evidence="1">Cell inner membrane</location>
        <topology evidence="1">Multi-pass membrane protein</topology>
    </subcellularLocation>
</comment>
<evidence type="ECO:0000256" key="4">
    <source>
        <dbReference type="ARBA" id="ARBA00022475"/>
    </source>
</evidence>
<organism evidence="9 10">
    <name type="scientific">Candidatus Methylopumilus turicensis</name>
    <dbReference type="NCBI Taxonomy" id="1581680"/>
    <lineage>
        <taxon>Bacteria</taxon>
        <taxon>Pseudomonadati</taxon>
        <taxon>Pseudomonadota</taxon>
        <taxon>Betaproteobacteria</taxon>
        <taxon>Nitrosomonadales</taxon>
        <taxon>Methylophilaceae</taxon>
        <taxon>Candidatus Methylopumilus</taxon>
    </lineage>
</organism>
<evidence type="ECO:0000256" key="3">
    <source>
        <dbReference type="ARBA" id="ARBA00021903"/>
    </source>
</evidence>
<evidence type="ECO:0000256" key="1">
    <source>
        <dbReference type="ARBA" id="ARBA00004429"/>
    </source>
</evidence>
<feature type="transmembrane region" description="Helical" evidence="8">
    <location>
        <begin position="83"/>
        <end position="106"/>
    </location>
</feature>
<keyword evidence="6 8" id="KW-1133">Transmembrane helix</keyword>
<dbReference type="Pfam" id="PF06146">
    <property type="entry name" value="PsiE"/>
    <property type="match status" value="1"/>
</dbReference>
<name>A0A0B7IY33_9PROT</name>
<dbReference type="KEGG" id="mbac:BN1209_0972"/>